<feature type="compositionally biased region" description="Polar residues" evidence="3">
    <location>
        <begin position="12"/>
        <end position="25"/>
    </location>
</feature>
<comment type="caution">
    <text evidence="5">The sequence shown here is derived from an EMBL/GenBank/DDBJ whole genome shotgun (WGS) entry which is preliminary data.</text>
</comment>
<dbReference type="KEGG" id="qsa:O6P43_033448"/>
<dbReference type="GO" id="GO:0005085">
    <property type="term" value="F:guanyl-nucleotide exchange factor activity"/>
    <property type="evidence" value="ECO:0007669"/>
    <property type="project" value="UniProtKB-UniRule"/>
</dbReference>
<evidence type="ECO:0000313" key="5">
    <source>
        <dbReference type="EMBL" id="KAJ7943975.1"/>
    </source>
</evidence>
<dbReference type="InterPro" id="IPR038937">
    <property type="entry name" value="RopGEF"/>
</dbReference>
<evidence type="ECO:0000313" key="6">
    <source>
        <dbReference type="Proteomes" id="UP001163823"/>
    </source>
</evidence>
<dbReference type="PANTHER" id="PTHR33101">
    <property type="entry name" value="ROP GUANINE NUCLEOTIDE EXCHANGE FACTOR 1"/>
    <property type="match status" value="1"/>
</dbReference>
<dbReference type="PANTHER" id="PTHR33101:SF2">
    <property type="entry name" value="ROP GUANINE NUCLEOTIDE EXCHANGE FACTOR 14"/>
    <property type="match status" value="1"/>
</dbReference>
<dbReference type="AlphaFoldDB" id="A0AAD7KS62"/>
<dbReference type="Gene3D" id="1.20.58.2010">
    <property type="entry name" value="PRONE domain, subdomain 1"/>
    <property type="match status" value="2"/>
</dbReference>
<sequence length="717" mass="81205">MGDHQSVWVPLNSPTISGPSPSTHASDIKIARPPVHIRHSPRRRKRYPKNKRDPLWRERYVRSFYIKYQYTTFCLNSQQSLSFLLRLFTPSILFSNPFLSLSLSLSSFVKEGLIKINSSVFRVTIFIFNPSELEEQCSALKDRASLAKALEHTFAEVTKYFLLDTMMMRRRLACCTRDCKISIDFDEQERIRMYDGLENCILNHQSYDNESRTSRGDGCITDSFHDDDSTCSSSKDASGSFSSKGLALKRDEWELAESPQHFYVKEKPPYAIQYSDVEAMKEKFVKLLLGEDIKGGTTGLNTASALSNSITTLAATVFGELWKLEPLPDERKRKWWREMDWLLSPTNYMVELVPAKQSGANDGTLEIMTPKARADIHMNLPALQKLDSMLIETLDSMVNTEFWYAEGGSLAEGRNTSVLQSERRWLPSPQVPKSGLSDMGRKLLLHQGRVIHQVFKASKSINEDVLLGMPVPTIIKDALHKSGKVSLGEELYKVLTAESSSAEEMLKSFHLNSEHNALEIINRLEAAVFAWKERIMEQVSGKSPVQTSWSFMKDPMSDIDKMKLLLDRAEALLQQLKTRYPNIPQTFLDAKKIQYGKDIGHSILEAYSRVLRNLAFSILSRIGDILQEDALRNPNSPVVTSYSPGINHAEAWVVSPHIRRPLIDKMNKADARYSDSSGLELPYIKAKTSSMAATPSWSHVWCIGREDCISVSPKNSP</sequence>
<evidence type="ECO:0000256" key="1">
    <source>
        <dbReference type="ARBA" id="ARBA00022658"/>
    </source>
</evidence>
<evidence type="ECO:0000259" key="4">
    <source>
        <dbReference type="PROSITE" id="PS51334"/>
    </source>
</evidence>
<gene>
    <name evidence="5" type="ORF">O6P43_033448</name>
</gene>
<protein>
    <submittedName>
        <fullName evidence="5">Rop guanine nucleotide exchange factor like</fullName>
    </submittedName>
</protein>
<evidence type="ECO:0000256" key="3">
    <source>
        <dbReference type="SAM" id="MobiDB-lite"/>
    </source>
</evidence>
<reference evidence="5" key="1">
    <citation type="journal article" date="2023" name="Science">
        <title>Elucidation of the pathway for biosynthesis of saponin adjuvants from the soapbark tree.</title>
        <authorList>
            <person name="Reed J."/>
            <person name="Orme A."/>
            <person name="El-Demerdash A."/>
            <person name="Owen C."/>
            <person name="Martin L.B.B."/>
            <person name="Misra R.C."/>
            <person name="Kikuchi S."/>
            <person name="Rejzek M."/>
            <person name="Martin A.C."/>
            <person name="Harkess A."/>
            <person name="Leebens-Mack J."/>
            <person name="Louveau T."/>
            <person name="Stephenson M.J."/>
            <person name="Osbourn A."/>
        </authorList>
    </citation>
    <scope>NUCLEOTIDE SEQUENCE</scope>
    <source>
        <strain evidence="5">S10</strain>
    </source>
</reference>
<dbReference type="Proteomes" id="UP001163823">
    <property type="component" value="Chromosome 14"/>
</dbReference>
<accession>A0AAD7KS62</accession>
<feature type="region of interest" description="Disordered" evidence="3">
    <location>
        <begin position="1"/>
        <end position="27"/>
    </location>
</feature>
<name>A0AAD7KS62_QUISA</name>
<dbReference type="EMBL" id="JARAOO010000014">
    <property type="protein sequence ID" value="KAJ7943974.1"/>
    <property type="molecule type" value="Genomic_DNA"/>
</dbReference>
<proteinExistence type="predicted"/>
<keyword evidence="1 2" id="KW-0344">Guanine-nucleotide releasing factor</keyword>
<organism evidence="5 6">
    <name type="scientific">Quillaja saponaria</name>
    <name type="common">Soap bark tree</name>
    <dbReference type="NCBI Taxonomy" id="32244"/>
    <lineage>
        <taxon>Eukaryota</taxon>
        <taxon>Viridiplantae</taxon>
        <taxon>Streptophyta</taxon>
        <taxon>Embryophyta</taxon>
        <taxon>Tracheophyta</taxon>
        <taxon>Spermatophyta</taxon>
        <taxon>Magnoliopsida</taxon>
        <taxon>eudicotyledons</taxon>
        <taxon>Gunneridae</taxon>
        <taxon>Pentapetalae</taxon>
        <taxon>rosids</taxon>
        <taxon>fabids</taxon>
        <taxon>Fabales</taxon>
        <taxon>Quillajaceae</taxon>
        <taxon>Quillaja</taxon>
    </lineage>
</organism>
<keyword evidence="6" id="KW-1185">Reference proteome</keyword>
<evidence type="ECO:0000256" key="2">
    <source>
        <dbReference type="PROSITE-ProRule" id="PRU00663"/>
    </source>
</evidence>
<dbReference type="Pfam" id="PF03759">
    <property type="entry name" value="PRONE"/>
    <property type="match status" value="1"/>
</dbReference>
<dbReference type="FunFam" id="1.20.58.2010:FF:000001">
    <property type="entry name" value="Rop guanine nucleotide exchange factor 14"/>
    <property type="match status" value="1"/>
</dbReference>
<dbReference type="PROSITE" id="PS51334">
    <property type="entry name" value="PRONE"/>
    <property type="match status" value="1"/>
</dbReference>
<dbReference type="InterPro" id="IPR005512">
    <property type="entry name" value="PRONE_dom"/>
</dbReference>
<dbReference type="EMBL" id="JARAOO010000014">
    <property type="protein sequence ID" value="KAJ7943975.1"/>
    <property type="molecule type" value="Genomic_DNA"/>
</dbReference>
<dbReference type="FunFam" id="1.20.58.2010:FF:000003">
    <property type="entry name" value="Rop guanine nucleotide exchange factor 14"/>
    <property type="match status" value="1"/>
</dbReference>
<feature type="domain" description="PRONE" evidence="4">
    <location>
        <begin position="267"/>
        <end position="639"/>
    </location>
</feature>